<dbReference type="InterPro" id="IPR036388">
    <property type="entry name" value="WH-like_DNA-bd_sf"/>
</dbReference>
<evidence type="ECO:0000313" key="6">
    <source>
        <dbReference type="EMBL" id="QGF22675.1"/>
    </source>
</evidence>
<dbReference type="SUPFAM" id="SSF46785">
    <property type="entry name" value="Winged helix' DNA-binding domain"/>
    <property type="match status" value="1"/>
</dbReference>
<feature type="domain" description="HTH lysR-type" evidence="5">
    <location>
        <begin position="6"/>
        <end position="63"/>
    </location>
</feature>
<protein>
    <submittedName>
        <fullName evidence="6">LysR family transcriptional regulator</fullName>
    </submittedName>
</protein>
<dbReference type="Pfam" id="PF00126">
    <property type="entry name" value="HTH_1"/>
    <property type="match status" value="1"/>
</dbReference>
<dbReference type="PROSITE" id="PS50931">
    <property type="entry name" value="HTH_LYSR"/>
    <property type="match status" value="1"/>
</dbReference>
<evidence type="ECO:0000313" key="7">
    <source>
        <dbReference type="Proteomes" id="UP000386847"/>
    </source>
</evidence>
<name>A0A5Q2FD86_9ACTN</name>
<evidence type="ECO:0000259" key="5">
    <source>
        <dbReference type="PROSITE" id="PS50931"/>
    </source>
</evidence>
<gene>
    <name evidence="6" type="ORF">Rai3103_02125</name>
</gene>
<dbReference type="Gene3D" id="1.10.10.10">
    <property type="entry name" value="Winged helix-like DNA-binding domain superfamily/Winged helix DNA-binding domain"/>
    <property type="match status" value="1"/>
</dbReference>
<keyword evidence="4" id="KW-0804">Transcription</keyword>
<dbReference type="RefSeq" id="WP_153571204.1">
    <property type="nucleotide sequence ID" value="NZ_CP045725.1"/>
</dbReference>
<evidence type="ECO:0000256" key="3">
    <source>
        <dbReference type="ARBA" id="ARBA00023125"/>
    </source>
</evidence>
<reference evidence="6 7" key="1">
    <citation type="submission" date="2019-10" db="EMBL/GenBank/DDBJ databases">
        <title>Genomic analysis of Raineyella sp. CBA3103.</title>
        <authorList>
            <person name="Roh S.W."/>
        </authorList>
    </citation>
    <scope>NUCLEOTIDE SEQUENCE [LARGE SCALE GENOMIC DNA]</scope>
    <source>
        <strain evidence="6 7">CBA3103</strain>
    </source>
</reference>
<evidence type="ECO:0000256" key="4">
    <source>
        <dbReference type="ARBA" id="ARBA00023163"/>
    </source>
</evidence>
<evidence type="ECO:0000256" key="2">
    <source>
        <dbReference type="ARBA" id="ARBA00023015"/>
    </source>
</evidence>
<keyword evidence="2" id="KW-0805">Transcription regulation</keyword>
<dbReference type="PRINTS" id="PR00039">
    <property type="entry name" value="HTHLYSR"/>
</dbReference>
<dbReference type="GO" id="GO:0032993">
    <property type="term" value="C:protein-DNA complex"/>
    <property type="evidence" value="ECO:0007669"/>
    <property type="project" value="TreeGrafter"/>
</dbReference>
<evidence type="ECO:0000256" key="1">
    <source>
        <dbReference type="ARBA" id="ARBA00009437"/>
    </source>
</evidence>
<dbReference type="InterPro" id="IPR036390">
    <property type="entry name" value="WH_DNA-bd_sf"/>
</dbReference>
<dbReference type="GO" id="GO:0003677">
    <property type="term" value="F:DNA binding"/>
    <property type="evidence" value="ECO:0007669"/>
    <property type="project" value="UniProtKB-KW"/>
</dbReference>
<dbReference type="PANTHER" id="PTHR30346">
    <property type="entry name" value="TRANSCRIPTIONAL DUAL REGULATOR HCAR-RELATED"/>
    <property type="match status" value="1"/>
</dbReference>
<dbReference type="PANTHER" id="PTHR30346:SF0">
    <property type="entry name" value="HCA OPERON TRANSCRIPTIONAL ACTIVATOR HCAR"/>
    <property type="match status" value="1"/>
</dbReference>
<dbReference type="AlphaFoldDB" id="A0A5Q2FD86"/>
<keyword evidence="7" id="KW-1185">Reference proteome</keyword>
<sequence>MDGDDVDTRLVRAFLAVAQHGTFTRAAGVLGVSQQAVSQQVRRLEDLLGQRLFVRHGAGVALTAKGFDLRPQAEALVRATDVLFRRARGPRASSASGRSAAGT</sequence>
<organism evidence="6 7">
    <name type="scientific">Raineyella fluvialis</name>
    <dbReference type="NCBI Taxonomy" id="2662261"/>
    <lineage>
        <taxon>Bacteria</taxon>
        <taxon>Bacillati</taxon>
        <taxon>Actinomycetota</taxon>
        <taxon>Actinomycetes</taxon>
        <taxon>Propionibacteriales</taxon>
        <taxon>Propionibacteriaceae</taxon>
        <taxon>Raineyella</taxon>
    </lineage>
</organism>
<dbReference type="KEGG" id="rain:Rai3103_02125"/>
<dbReference type="EMBL" id="CP045725">
    <property type="protein sequence ID" value="QGF22675.1"/>
    <property type="molecule type" value="Genomic_DNA"/>
</dbReference>
<comment type="similarity">
    <text evidence="1">Belongs to the LysR transcriptional regulatory family.</text>
</comment>
<accession>A0A5Q2FD86</accession>
<keyword evidence="3" id="KW-0238">DNA-binding</keyword>
<proteinExistence type="inferred from homology"/>
<dbReference type="Proteomes" id="UP000386847">
    <property type="component" value="Chromosome"/>
</dbReference>
<dbReference type="GO" id="GO:0003700">
    <property type="term" value="F:DNA-binding transcription factor activity"/>
    <property type="evidence" value="ECO:0007669"/>
    <property type="project" value="InterPro"/>
</dbReference>
<dbReference type="FunFam" id="1.10.10.10:FF:000001">
    <property type="entry name" value="LysR family transcriptional regulator"/>
    <property type="match status" value="1"/>
</dbReference>
<dbReference type="InterPro" id="IPR000847">
    <property type="entry name" value="LysR_HTH_N"/>
</dbReference>